<sequence length="103" mass="11946">MVYTDEWKGYARLAQNNRGHATVNHAPGQREWARDDDGDGIREVHDNTLEGLWAALRTFLRPFRGISKHYLDQYVAIFQWAHNLKDAIPDTLRIMLRLTPDAS</sequence>
<proteinExistence type="predicted"/>
<organism evidence="2 3">
    <name type="scientific">Gemmata massiliana</name>
    <dbReference type="NCBI Taxonomy" id="1210884"/>
    <lineage>
        <taxon>Bacteria</taxon>
        <taxon>Pseudomonadati</taxon>
        <taxon>Planctomycetota</taxon>
        <taxon>Planctomycetia</taxon>
        <taxon>Gemmatales</taxon>
        <taxon>Gemmataceae</taxon>
        <taxon>Gemmata</taxon>
    </lineage>
</organism>
<dbReference type="InterPro" id="IPR024445">
    <property type="entry name" value="Tnp_ISXO2-like"/>
</dbReference>
<accession>A0A6P2D404</accession>
<evidence type="ECO:0000313" key="3">
    <source>
        <dbReference type="Proteomes" id="UP000464178"/>
    </source>
</evidence>
<dbReference type="KEGG" id="gms:SOIL9_25590"/>
<evidence type="ECO:0000259" key="1">
    <source>
        <dbReference type="Pfam" id="PF12762"/>
    </source>
</evidence>
<reference evidence="2 3" key="1">
    <citation type="submission" date="2019-05" db="EMBL/GenBank/DDBJ databases">
        <authorList>
            <consortium name="Science for Life Laboratories"/>
        </authorList>
    </citation>
    <scope>NUCLEOTIDE SEQUENCE [LARGE SCALE GENOMIC DNA]</scope>
    <source>
        <strain evidence="2">Soil9</strain>
    </source>
</reference>
<dbReference type="Proteomes" id="UP000464178">
    <property type="component" value="Chromosome"/>
</dbReference>
<dbReference type="EMBL" id="LR593886">
    <property type="protein sequence ID" value="VTR95155.1"/>
    <property type="molecule type" value="Genomic_DNA"/>
</dbReference>
<protein>
    <recommendedName>
        <fullName evidence="1">ISXO2-like transposase domain-containing protein</fullName>
    </recommendedName>
</protein>
<dbReference type="AlphaFoldDB" id="A0A6P2D404"/>
<evidence type="ECO:0000313" key="2">
    <source>
        <dbReference type="EMBL" id="VTR95155.1"/>
    </source>
</evidence>
<gene>
    <name evidence="2" type="ORF">SOIL9_25590</name>
</gene>
<dbReference type="Pfam" id="PF12762">
    <property type="entry name" value="DDE_Tnp_IS1595"/>
    <property type="match status" value="1"/>
</dbReference>
<name>A0A6P2D404_9BACT</name>
<keyword evidence="3" id="KW-1185">Reference proteome</keyword>
<feature type="domain" description="ISXO2-like transposase" evidence="1">
    <location>
        <begin position="2"/>
        <end position="83"/>
    </location>
</feature>